<evidence type="ECO:0000256" key="3">
    <source>
        <dbReference type="ARBA" id="ARBA00022527"/>
    </source>
</evidence>
<feature type="compositionally biased region" description="Low complexity" evidence="12">
    <location>
        <begin position="1"/>
        <end position="21"/>
    </location>
</feature>
<evidence type="ECO:0000256" key="6">
    <source>
        <dbReference type="ARBA" id="ARBA00022741"/>
    </source>
</evidence>
<evidence type="ECO:0000256" key="2">
    <source>
        <dbReference type="ARBA" id="ARBA00012513"/>
    </source>
</evidence>
<proteinExistence type="inferred from homology"/>
<keyword evidence="4" id="KW-0808">Transferase</keyword>
<dbReference type="Gene3D" id="3.30.200.20">
    <property type="entry name" value="Phosphorylase Kinase, domain 1"/>
    <property type="match status" value="1"/>
</dbReference>
<evidence type="ECO:0000256" key="8">
    <source>
        <dbReference type="ARBA" id="ARBA00022840"/>
    </source>
</evidence>
<protein>
    <recommendedName>
        <fullName evidence="2">non-specific serine/threonine protein kinase</fullName>
        <ecNumber evidence="2">2.7.11.1</ecNumber>
    </recommendedName>
</protein>
<keyword evidence="3" id="KW-0723">Serine/threonine-protein kinase</keyword>
<evidence type="ECO:0000313" key="14">
    <source>
        <dbReference type="EMBL" id="GMA26229.1"/>
    </source>
</evidence>
<comment type="catalytic activity">
    <reaction evidence="11">
        <text>L-seryl-[protein] + ATP = O-phospho-L-seryl-[protein] + ADP + H(+)</text>
        <dbReference type="Rhea" id="RHEA:17989"/>
        <dbReference type="Rhea" id="RHEA-COMP:9863"/>
        <dbReference type="Rhea" id="RHEA-COMP:11604"/>
        <dbReference type="ChEBI" id="CHEBI:15378"/>
        <dbReference type="ChEBI" id="CHEBI:29999"/>
        <dbReference type="ChEBI" id="CHEBI:30616"/>
        <dbReference type="ChEBI" id="CHEBI:83421"/>
        <dbReference type="ChEBI" id="CHEBI:456216"/>
        <dbReference type="EC" id="2.7.11.1"/>
    </reaction>
</comment>
<dbReference type="PANTHER" id="PTHR45723">
    <property type="entry name" value="SERINE/THREONINE-PROTEIN KINASE RIO1"/>
    <property type="match status" value="1"/>
</dbReference>
<keyword evidence="8" id="KW-0067">ATP-binding</keyword>
<feature type="compositionally biased region" description="Basic and acidic residues" evidence="12">
    <location>
        <begin position="69"/>
        <end position="80"/>
    </location>
</feature>
<evidence type="ECO:0000256" key="1">
    <source>
        <dbReference type="ARBA" id="ARBA00009196"/>
    </source>
</evidence>
<dbReference type="GO" id="GO:0016301">
    <property type="term" value="F:kinase activity"/>
    <property type="evidence" value="ECO:0007669"/>
    <property type="project" value="UniProtKB-KW"/>
</dbReference>
<keyword evidence="15" id="KW-1185">Reference proteome</keyword>
<keyword evidence="9" id="KW-0460">Magnesium</keyword>
<gene>
    <name evidence="14" type="ORF">GCM10025864_39880</name>
</gene>
<reference evidence="15" key="1">
    <citation type="journal article" date="2019" name="Int. J. Syst. Evol. Microbiol.">
        <title>The Global Catalogue of Microorganisms (GCM) 10K type strain sequencing project: providing services to taxonomists for standard genome sequencing and annotation.</title>
        <authorList>
            <consortium name="The Broad Institute Genomics Platform"/>
            <consortium name="The Broad Institute Genome Sequencing Center for Infectious Disease"/>
            <person name="Wu L."/>
            <person name="Ma J."/>
        </authorList>
    </citation>
    <scope>NUCLEOTIDE SEQUENCE [LARGE SCALE GENOMIC DNA]</scope>
    <source>
        <strain evidence="15">NBRC 106348</strain>
    </source>
</reference>
<dbReference type="EMBL" id="BSUK01000001">
    <property type="protein sequence ID" value="GMA26229.1"/>
    <property type="molecule type" value="Genomic_DNA"/>
</dbReference>
<evidence type="ECO:0000259" key="13">
    <source>
        <dbReference type="SMART" id="SM00090"/>
    </source>
</evidence>
<feature type="region of interest" description="Disordered" evidence="12">
    <location>
        <begin position="1"/>
        <end position="80"/>
    </location>
</feature>
<feature type="domain" description="RIO kinase" evidence="13">
    <location>
        <begin position="137"/>
        <end position="378"/>
    </location>
</feature>
<dbReference type="InterPro" id="IPR000687">
    <property type="entry name" value="RIO_kinase"/>
</dbReference>
<organism evidence="14 15">
    <name type="scientific">Luteimicrobium album</name>
    <dbReference type="NCBI Taxonomy" id="1054550"/>
    <lineage>
        <taxon>Bacteria</taxon>
        <taxon>Bacillati</taxon>
        <taxon>Actinomycetota</taxon>
        <taxon>Actinomycetes</taxon>
        <taxon>Micrococcales</taxon>
        <taxon>Luteimicrobium</taxon>
    </lineage>
</organism>
<name>A0ABQ6I615_9MICO</name>
<dbReference type="EC" id="2.7.11.1" evidence="2"/>
<keyword evidence="5" id="KW-0479">Metal-binding</keyword>
<evidence type="ECO:0000256" key="4">
    <source>
        <dbReference type="ARBA" id="ARBA00022679"/>
    </source>
</evidence>
<evidence type="ECO:0000256" key="7">
    <source>
        <dbReference type="ARBA" id="ARBA00022777"/>
    </source>
</evidence>
<dbReference type="InterPro" id="IPR018934">
    <property type="entry name" value="RIO_dom"/>
</dbReference>
<dbReference type="Proteomes" id="UP001157091">
    <property type="component" value="Unassembled WGS sequence"/>
</dbReference>
<evidence type="ECO:0000256" key="12">
    <source>
        <dbReference type="SAM" id="MobiDB-lite"/>
    </source>
</evidence>
<dbReference type="InterPro" id="IPR011009">
    <property type="entry name" value="Kinase-like_dom_sf"/>
</dbReference>
<comment type="similarity">
    <text evidence="1">Belongs to the protein kinase superfamily. RIO-type Ser/Thr kinase family.</text>
</comment>
<evidence type="ECO:0000256" key="5">
    <source>
        <dbReference type="ARBA" id="ARBA00022723"/>
    </source>
</evidence>
<comment type="caution">
    <text evidence="14">The sequence shown here is derived from an EMBL/GenBank/DDBJ whole genome shotgun (WGS) entry which is preliminary data.</text>
</comment>
<accession>A0ABQ6I615</accession>
<sequence length="381" mass="41725">MSSRAPLRAPAAPSLPESRALTPRAPCPLEPTRVVPRRSHSSCFLLPAPSRRARWDDDEPASSHRGPRRRDALARDELEGHGRDGVDLALAPDDGPHLAVDAALFLDDLGPDRRWSTWHSVEKGARGPDPLPSWVVTADAAIDTELGVLKTGKEADVFLLRRAVPDDTPPARLAGAASSCLLAAKRYRTLEHRAFRRDSVYTEDRRVRRTRDQRALDRKSAYGRLVAQGEWASAEFAALGELWSAGVPVPYPVQVDGTEVLMEFVGAPGGDRDDAPTAAPRLAQTRPDRDLLGHYWDQVEQAMTTLATLGYAHGDLSPYNVLADGDRLVVIDVPQIVDLAANPFSTDLLHRDCRTMAGWFTARGLEVDADELLARLLAAAW</sequence>
<dbReference type="Pfam" id="PF01163">
    <property type="entry name" value="RIO1"/>
    <property type="match status" value="1"/>
</dbReference>
<evidence type="ECO:0000256" key="11">
    <source>
        <dbReference type="ARBA" id="ARBA00048679"/>
    </source>
</evidence>
<keyword evidence="6" id="KW-0547">Nucleotide-binding</keyword>
<comment type="catalytic activity">
    <reaction evidence="10">
        <text>L-threonyl-[protein] + ATP = O-phospho-L-threonyl-[protein] + ADP + H(+)</text>
        <dbReference type="Rhea" id="RHEA:46608"/>
        <dbReference type="Rhea" id="RHEA-COMP:11060"/>
        <dbReference type="Rhea" id="RHEA-COMP:11605"/>
        <dbReference type="ChEBI" id="CHEBI:15378"/>
        <dbReference type="ChEBI" id="CHEBI:30013"/>
        <dbReference type="ChEBI" id="CHEBI:30616"/>
        <dbReference type="ChEBI" id="CHEBI:61977"/>
        <dbReference type="ChEBI" id="CHEBI:456216"/>
        <dbReference type="EC" id="2.7.11.1"/>
    </reaction>
</comment>
<dbReference type="Gene3D" id="1.10.510.10">
    <property type="entry name" value="Transferase(Phosphotransferase) domain 1"/>
    <property type="match status" value="1"/>
</dbReference>
<evidence type="ECO:0000313" key="15">
    <source>
        <dbReference type="Proteomes" id="UP001157091"/>
    </source>
</evidence>
<dbReference type="SMART" id="SM00090">
    <property type="entry name" value="RIO"/>
    <property type="match status" value="1"/>
</dbReference>
<keyword evidence="7 14" id="KW-0418">Kinase</keyword>
<dbReference type="InterPro" id="IPR051272">
    <property type="entry name" value="RIO-type_Ser/Thr_kinase"/>
</dbReference>
<evidence type="ECO:0000256" key="9">
    <source>
        <dbReference type="ARBA" id="ARBA00022842"/>
    </source>
</evidence>
<dbReference type="SUPFAM" id="SSF56112">
    <property type="entry name" value="Protein kinase-like (PK-like)"/>
    <property type="match status" value="1"/>
</dbReference>
<evidence type="ECO:0000256" key="10">
    <source>
        <dbReference type="ARBA" id="ARBA00047899"/>
    </source>
</evidence>